<dbReference type="AlphaFoldDB" id="A0A841HPT0"/>
<sequence length="426" mass="45444">MQPLSVGVDFGTSNTVIAVAGQGQAAVLSVAGRTGIATALPSILCFRPDERNARDRPVSSAGADAIADYIGRTGPARLVQSMKSFLGSRSFVETRIFSHMYTLDALIGTLLNHLYDSTSARDSLAQAPLVAGRPIRFAGNSPDDALAQSRLIAAFTSAGKAPSRMGLEPEAAAYAFARRVTGRHLVLVADLGGGTSDFSIVEVDSNEHGSKITPLAQTGIGIAGDRFDYGIVYNAVCPALGMGSEFQPEAKRLPIPLWIYSNFSSWHQLSMMNNRETLRRIIDVLRTAVDREAFEGLVHVIRNEEGFSLFQAVSRVKQTLTSETSARLRFKAGPVEVDRTVTRAEFEHWIAEDLSSVGATMDQALSIAGVSRSQITRVFMTGGSALVPAVRELFARKFGSEKLVGGDEFSSVAQGLALMGVGGGNA</sequence>
<dbReference type="Gene3D" id="3.90.640.10">
    <property type="entry name" value="Actin, Chain A, domain 4"/>
    <property type="match status" value="1"/>
</dbReference>
<protein>
    <submittedName>
        <fullName evidence="3">Putative chaperone protein</fullName>
    </submittedName>
</protein>
<dbReference type="EMBL" id="JACHHZ010000003">
    <property type="protein sequence ID" value="MBB6093925.1"/>
    <property type="molecule type" value="Genomic_DNA"/>
</dbReference>
<dbReference type="InterPro" id="IPR043129">
    <property type="entry name" value="ATPase_NBD"/>
</dbReference>
<reference evidence="3 4" key="1">
    <citation type="submission" date="2020-08" db="EMBL/GenBank/DDBJ databases">
        <title>Genomic Encyclopedia of Type Strains, Phase IV (KMG-IV): sequencing the most valuable type-strain genomes for metagenomic binning, comparative biology and taxonomic classification.</title>
        <authorList>
            <person name="Goeker M."/>
        </authorList>
    </citation>
    <scope>NUCLEOTIDE SEQUENCE [LARGE SCALE GENOMIC DNA]</scope>
    <source>
        <strain evidence="3 4">DSM 26723</strain>
    </source>
</reference>
<keyword evidence="4" id="KW-1185">Reference proteome</keyword>
<evidence type="ECO:0000313" key="4">
    <source>
        <dbReference type="Proteomes" id="UP000588068"/>
    </source>
</evidence>
<evidence type="ECO:0000256" key="1">
    <source>
        <dbReference type="ARBA" id="ARBA00022741"/>
    </source>
</evidence>
<keyword evidence="1" id="KW-0547">Nucleotide-binding</keyword>
<comment type="caution">
    <text evidence="3">The sequence shown here is derived from an EMBL/GenBank/DDBJ whole genome shotgun (WGS) entry which is preliminary data.</text>
</comment>
<organism evidence="3 4">
    <name type="scientific">Povalibacter uvarum</name>
    <dbReference type="NCBI Taxonomy" id="732238"/>
    <lineage>
        <taxon>Bacteria</taxon>
        <taxon>Pseudomonadati</taxon>
        <taxon>Pseudomonadota</taxon>
        <taxon>Gammaproteobacteria</taxon>
        <taxon>Steroidobacterales</taxon>
        <taxon>Steroidobacteraceae</taxon>
        <taxon>Povalibacter</taxon>
    </lineage>
</organism>
<dbReference type="PANTHER" id="PTHR42749">
    <property type="entry name" value="CELL SHAPE-DETERMINING PROTEIN MREB"/>
    <property type="match status" value="1"/>
</dbReference>
<gene>
    <name evidence="3" type="ORF">HNQ60_002806</name>
</gene>
<dbReference type="SUPFAM" id="SSF53067">
    <property type="entry name" value="Actin-like ATPase domain"/>
    <property type="match status" value="2"/>
</dbReference>
<keyword evidence="2" id="KW-0067">ATP-binding</keyword>
<name>A0A841HPT0_9GAMM</name>
<dbReference type="GO" id="GO:0140662">
    <property type="term" value="F:ATP-dependent protein folding chaperone"/>
    <property type="evidence" value="ECO:0007669"/>
    <property type="project" value="InterPro"/>
</dbReference>
<evidence type="ECO:0000256" key="2">
    <source>
        <dbReference type="ARBA" id="ARBA00022840"/>
    </source>
</evidence>
<dbReference type="Proteomes" id="UP000588068">
    <property type="component" value="Unassembled WGS sequence"/>
</dbReference>
<dbReference type="GO" id="GO:0005524">
    <property type="term" value="F:ATP binding"/>
    <property type="evidence" value="ECO:0007669"/>
    <property type="project" value="UniProtKB-KW"/>
</dbReference>
<dbReference type="InterPro" id="IPR013126">
    <property type="entry name" value="Hsp_70_fam"/>
</dbReference>
<dbReference type="PANTHER" id="PTHR42749:SF1">
    <property type="entry name" value="CELL SHAPE-DETERMINING PROTEIN MREB"/>
    <property type="match status" value="1"/>
</dbReference>
<dbReference type="Pfam" id="PF00012">
    <property type="entry name" value="HSP70"/>
    <property type="match status" value="1"/>
</dbReference>
<dbReference type="InterPro" id="IPR042054">
    <property type="entry name" value="YegD-like"/>
</dbReference>
<dbReference type="CDD" id="cd10231">
    <property type="entry name" value="ASKHA_NBD_HSP70_YegD-like"/>
    <property type="match status" value="1"/>
</dbReference>
<evidence type="ECO:0000313" key="3">
    <source>
        <dbReference type="EMBL" id="MBB6093925.1"/>
    </source>
</evidence>
<dbReference type="Gene3D" id="3.30.420.40">
    <property type="match status" value="2"/>
</dbReference>
<accession>A0A841HPT0</accession>
<proteinExistence type="predicted"/>
<dbReference type="RefSeq" id="WP_184332739.1">
    <property type="nucleotide sequence ID" value="NZ_JACHHZ010000003.1"/>
</dbReference>